<reference evidence="2 4" key="1">
    <citation type="submission" date="2020-04" db="EMBL/GenBank/DDBJ databases">
        <title>Genome Assembly and Annotation of Botryosphaeria dothidea sdau 11-99, a Latent Pathogen of Apple Fruit Ring Rot in China.</title>
        <authorList>
            <person name="Yu C."/>
            <person name="Diao Y."/>
            <person name="Lu Q."/>
            <person name="Zhao J."/>
            <person name="Cui S."/>
            <person name="Peng C."/>
            <person name="He B."/>
            <person name="Liu H."/>
        </authorList>
    </citation>
    <scope>NUCLEOTIDE SEQUENCE [LARGE SCALE GENOMIC DNA]</scope>
    <source>
        <strain evidence="2">Sdau11-99</strain>
        <strain evidence="4">sdau11-99</strain>
    </source>
</reference>
<keyword evidence="4" id="KW-1185">Reference proteome</keyword>
<accession>A0A8H4IGJ2</accession>
<dbReference type="AlphaFoldDB" id="A0A8H4IGJ2"/>
<evidence type="ECO:0000256" key="1">
    <source>
        <dbReference type="SAM" id="MobiDB-lite"/>
    </source>
</evidence>
<sequence length="180" mass="19174">MSDSKSFTTNPAYGASASSNSISTPSSNTIPGPAAFDSAAKPPELTNDELRHLSAFFASLAVDPKIDLSRAASLLTLTEDAARYALNNVLKRFTPDLSVYDIPAPRPRPRAPYATRSNKRTRSENDKAAEDDSPPIPAKRARGHPHAASSSTAASKTAPARRRSSSKGSTIRVKRPGKDN</sequence>
<organism evidence="2 4">
    <name type="scientific">Botryosphaeria dothidea</name>
    <dbReference type="NCBI Taxonomy" id="55169"/>
    <lineage>
        <taxon>Eukaryota</taxon>
        <taxon>Fungi</taxon>
        <taxon>Dikarya</taxon>
        <taxon>Ascomycota</taxon>
        <taxon>Pezizomycotina</taxon>
        <taxon>Dothideomycetes</taxon>
        <taxon>Dothideomycetes incertae sedis</taxon>
        <taxon>Botryosphaeriales</taxon>
        <taxon>Botryosphaeriaceae</taxon>
        <taxon>Botryosphaeria</taxon>
    </lineage>
</organism>
<dbReference type="Proteomes" id="UP000572817">
    <property type="component" value="Unassembled WGS sequence"/>
</dbReference>
<protein>
    <submittedName>
        <fullName evidence="2">Uncharacterized protein</fullName>
    </submittedName>
</protein>
<comment type="caution">
    <text evidence="2">The sequence shown here is derived from an EMBL/GenBank/DDBJ whole genome shotgun (WGS) entry which is preliminary data.</text>
</comment>
<feature type="compositionally biased region" description="Polar residues" evidence="1">
    <location>
        <begin position="1"/>
        <end position="11"/>
    </location>
</feature>
<feature type="region of interest" description="Disordered" evidence="1">
    <location>
        <begin position="99"/>
        <end position="180"/>
    </location>
</feature>
<feature type="compositionally biased region" description="Low complexity" evidence="1">
    <location>
        <begin position="14"/>
        <end position="32"/>
    </location>
</feature>
<proteinExistence type="predicted"/>
<dbReference type="EMBL" id="WWBZ02000040">
    <property type="protein sequence ID" value="KAF4305340.1"/>
    <property type="molecule type" value="Genomic_DNA"/>
</dbReference>
<name>A0A8H4IGJ2_9PEZI</name>
<dbReference type="EMBL" id="WWBZ02000082">
    <property type="protein sequence ID" value="KAF4300796.1"/>
    <property type="molecule type" value="Genomic_DNA"/>
</dbReference>
<feature type="region of interest" description="Disordered" evidence="1">
    <location>
        <begin position="1"/>
        <end position="43"/>
    </location>
</feature>
<gene>
    <name evidence="3" type="ORF">GTA08_BOTSDO07268</name>
    <name evidence="2" type="ORF">GTA08_BOTSDO11459</name>
</gene>
<evidence type="ECO:0000313" key="3">
    <source>
        <dbReference type="EMBL" id="KAF4305340.1"/>
    </source>
</evidence>
<evidence type="ECO:0000313" key="4">
    <source>
        <dbReference type="Proteomes" id="UP000572817"/>
    </source>
</evidence>
<evidence type="ECO:0000313" key="2">
    <source>
        <dbReference type="EMBL" id="KAF4300796.1"/>
    </source>
</evidence>
<feature type="compositionally biased region" description="Low complexity" evidence="1">
    <location>
        <begin position="146"/>
        <end position="158"/>
    </location>
</feature>
<feature type="compositionally biased region" description="Basic and acidic residues" evidence="1">
    <location>
        <begin position="121"/>
        <end position="130"/>
    </location>
</feature>